<gene>
    <name evidence="1" type="ORF">ENP23_03660</name>
</gene>
<dbReference type="AlphaFoldDB" id="A0A7C1X348"/>
<protein>
    <recommendedName>
        <fullName evidence="2">Lipoprotein</fullName>
    </recommendedName>
</protein>
<accession>A0A7C1X348</accession>
<evidence type="ECO:0000313" key="1">
    <source>
        <dbReference type="EMBL" id="HEF24847.1"/>
    </source>
</evidence>
<comment type="caution">
    <text evidence="1">The sequence shown here is derived from an EMBL/GenBank/DDBJ whole genome shotgun (WGS) entry which is preliminary data.</text>
</comment>
<sequence length="172" mass="19083">MQKFQKYSWFFVLAGAALTSGCNSIMYGKQYAVPQPGQPSATVRMKYDHGARLDLMTFNEKGCYAGYTTLLATGDFVESPVAVDKELVLTYRSEVGGMQCQVPFSFTPEEGATYTVAKKFWSEPRKGVLSVVSPDQYFCAVDVVKKVGDQESVEPVQPLRIDTGFACLKWVK</sequence>
<proteinExistence type="predicted"/>
<name>A0A7C1X348_9PSED</name>
<evidence type="ECO:0008006" key="2">
    <source>
        <dbReference type="Google" id="ProtNLM"/>
    </source>
</evidence>
<dbReference type="EMBL" id="DSIN01000011">
    <property type="protein sequence ID" value="HEF24847.1"/>
    <property type="molecule type" value="Genomic_DNA"/>
</dbReference>
<reference evidence="1" key="1">
    <citation type="journal article" date="2020" name="mSystems">
        <title>Genome- and Community-Level Interaction Insights into Carbon Utilization and Element Cycling Functions of Hydrothermarchaeota in Hydrothermal Sediment.</title>
        <authorList>
            <person name="Zhou Z."/>
            <person name="Liu Y."/>
            <person name="Xu W."/>
            <person name="Pan J."/>
            <person name="Luo Z.H."/>
            <person name="Li M."/>
        </authorList>
    </citation>
    <scope>NUCLEOTIDE SEQUENCE [LARGE SCALE GENOMIC DNA]</scope>
    <source>
        <strain evidence="1">SpSt-200</strain>
    </source>
</reference>
<dbReference type="PROSITE" id="PS51257">
    <property type="entry name" value="PROKAR_LIPOPROTEIN"/>
    <property type="match status" value="1"/>
</dbReference>
<organism evidence="1">
    <name type="scientific">Pseudomonas graminis</name>
    <dbReference type="NCBI Taxonomy" id="158627"/>
    <lineage>
        <taxon>Bacteria</taxon>
        <taxon>Pseudomonadati</taxon>
        <taxon>Pseudomonadota</taxon>
        <taxon>Gammaproteobacteria</taxon>
        <taxon>Pseudomonadales</taxon>
        <taxon>Pseudomonadaceae</taxon>
        <taxon>Pseudomonas</taxon>
    </lineage>
</organism>